<organism evidence="2 3">
    <name type="scientific">Carassius auratus</name>
    <name type="common">Goldfish</name>
    <dbReference type="NCBI Taxonomy" id="7957"/>
    <lineage>
        <taxon>Eukaryota</taxon>
        <taxon>Metazoa</taxon>
        <taxon>Chordata</taxon>
        <taxon>Craniata</taxon>
        <taxon>Vertebrata</taxon>
        <taxon>Euteleostomi</taxon>
        <taxon>Actinopterygii</taxon>
        <taxon>Neopterygii</taxon>
        <taxon>Teleostei</taxon>
        <taxon>Ostariophysi</taxon>
        <taxon>Cypriniformes</taxon>
        <taxon>Cyprinidae</taxon>
        <taxon>Cyprininae</taxon>
        <taxon>Carassius</taxon>
    </lineage>
</organism>
<gene>
    <name evidence="3" type="primary">LOC113056689</name>
</gene>
<sequence length="238" mass="26639">MGQQNPSEQTKVVPGSDKQPPEQETSASVQLMRQTSMTYANTQPEQDLDHPRKVKMLIKVQLGAKKKYIKLEEVCFSDFLSAVQQKFMISENTTLKVTDDQGIEVDEDVFPELATTKEMCFIIHTDDELLFAETSKNSVDFSDLTEFGASSNQTEYVTLTTCDLTVLQQGVVEGPSSPSLTDTLSVSSRLSSSDSGSQMLQPLTDSFSARNKCILKVFNEYKAYSYFKDSRDDCDQRV</sequence>
<reference evidence="3" key="1">
    <citation type="submission" date="2025-08" db="UniProtKB">
        <authorList>
            <consortium name="RefSeq"/>
        </authorList>
    </citation>
    <scope>IDENTIFICATION</scope>
    <source>
        <strain evidence="3">Wakin</strain>
        <tissue evidence="3">Muscle</tissue>
    </source>
</reference>
<evidence type="ECO:0000313" key="2">
    <source>
        <dbReference type="Proteomes" id="UP000515129"/>
    </source>
</evidence>
<protein>
    <submittedName>
        <fullName evidence="3">Uncharacterized protein LOC113056689</fullName>
    </submittedName>
</protein>
<feature type="compositionally biased region" description="Polar residues" evidence="1">
    <location>
        <begin position="1"/>
        <end position="10"/>
    </location>
</feature>
<feature type="region of interest" description="Disordered" evidence="1">
    <location>
        <begin position="1"/>
        <end position="29"/>
    </location>
</feature>
<name>A0A6P6L475_CARAU</name>
<feature type="region of interest" description="Disordered" evidence="1">
    <location>
        <begin position="174"/>
        <end position="198"/>
    </location>
</feature>
<evidence type="ECO:0000313" key="3">
    <source>
        <dbReference type="RefSeq" id="XP_026079285.1"/>
    </source>
</evidence>
<dbReference type="Proteomes" id="UP000515129">
    <property type="component" value="Chromosome 4"/>
</dbReference>
<evidence type="ECO:0000256" key="1">
    <source>
        <dbReference type="SAM" id="MobiDB-lite"/>
    </source>
</evidence>
<dbReference type="GeneID" id="113056689"/>
<dbReference type="AlphaFoldDB" id="A0A6P6L475"/>
<proteinExistence type="predicted"/>
<dbReference type="OrthoDB" id="10496669at2759"/>
<keyword evidence="2" id="KW-1185">Reference proteome</keyword>
<dbReference type="KEGG" id="caua:113056689"/>
<dbReference type="RefSeq" id="XP_026079285.1">
    <property type="nucleotide sequence ID" value="XM_026223500.1"/>
</dbReference>
<feature type="compositionally biased region" description="Low complexity" evidence="1">
    <location>
        <begin position="179"/>
        <end position="197"/>
    </location>
</feature>
<accession>A0A6P6L475</accession>